<proteinExistence type="predicted"/>
<gene>
    <name evidence="1" type="ORF">FBU59_000932</name>
</gene>
<organism evidence="1 2">
    <name type="scientific">Linderina macrospora</name>
    <dbReference type="NCBI Taxonomy" id="4868"/>
    <lineage>
        <taxon>Eukaryota</taxon>
        <taxon>Fungi</taxon>
        <taxon>Fungi incertae sedis</taxon>
        <taxon>Zoopagomycota</taxon>
        <taxon>Kickxellomycotina</taxon>
        <taxon>Kickxellomycetes</taxon>
        <taxon>Kickxellales</taxon>
        <taxon>Kickxellaceae</taxon>
        <taxon>Linderina</taxon>
    </lineage>
</organism>
<protein>
    <submittedName>
        <fullName evidence="1">Uncharacterized protein</fullName>
    </submittedName>
</protein>
<evidence type="ECO:0000313" key="1">
    <source>
        <dbReference type="EMBL" id="KAJ1949916.1"/>
    </source>
</evidence>
<dbReference type="EMBL" id="JANBPW010000330">
    <property type="protein sequence ID" value="KAJ1949916.1"/>
    <property type="molecule type" value="Genomic_DNA"/>
</dbReference>
<evidence type="ECO:0000313" key="2">
    <source>
        <dbReference type="Proteomes" id="UP001150603"/>
    </source>
</evidence>
<reference evidence="1" key="1">
    <citation type="submission" date="2022-07" db="EMBL/GenBank/DDBJ databases">
        <title>Phylogenomic reconstructions and comparative analyses of Kickxellomycotina fungi.</title>
        <authorList>
            <person name="Reynolds N.K."/>
            <person name="Stajich J.E."/>
            <person name="Barry K."/>
            <person name="Grigoriev I.V."/>
            <person name="Crous P."/>
            <person name="Smith M.E."/>
        </authorList>
    </citation>
    <scope>NUCLEOTIDE SEQUENCE</scope>
    <source>
        <strain evidence="1">NRRL 5244</strain>
    </source>
</reference>
<dbReference type="Proteomes" id="UP001150603">
    <property type="component" value="Unassembled WGS sequence"/>
</dbReference>
<keyword evidence="2" id="KW-1185">Reference proteome</keyword>
<accession>A0ACC1JFD8</accession>
<sequence>MSTLSAGVPENIDFDGSTLTQQNDWLLMSTAAAEDGSSPNSSGGRSRGRRNNRKRTVLPLELFKNAIDGPEKLPPAKPAAVVLKSRSTETLLPLPWCSEDGIVIATAGSGLSCPTMRDVADAADSTALRVAPLPPYAKPGYLPSVPPSMRIVVSTQNVTRLRLACTGDSGSWLAARVPHFSTLLVAGIEQAAALQDLALINVGLVAVLPALLRCKDLRRLDMSHNWINSAPGWLSRLQELRHIVLAGNPLATVSADLVEMRSRLETLCLGTGKWSLVSRSESAMVAHSRAEQQRRVCQRIEATANRRMAAFLSSTRLALTPRQHEASLDKAKLLLQAYARILHSQLHEARPWGHSVPLPYLPLPQHLRPVAVPAAGI</sequence>
<comment type="caution">
    <text evidence="1">The sequence shown here is derived from an EMBL/GenBank/DDBJ whole genome shotgun (WGS) entry which is preliminary data.</text>
</comment>
<name>A0ACC1JFD8_9FUNG</name>